<evidence type="ECO:0000313" key="2">
    <source>
        <dbReference type="EMBL" id="MBV6341461.1"/>
    </source>
</evidence>
<organism evidence="2 3">
    <name type="scientific">Candidatus Magnetobacterium casense</name>
    <dbReference type="NCBI Taxonomy" id="1455061"/>
    <lineage>
        <taxon>Bacteria</taxon>
        <taxon>Pseudomonadati</taxon>
        <taxon>Nitrospirota</taxon>
        <taxon>Thermodesulfovibrionia</taxon>
        <taxon>Thermodesulfovibrionales</taxon>
        <taxon>Candidatus Magnetobacteriaceae</taxon>
        <taxon>Candidatus Magnetobacterium</taxon>
    </lineage>
</organism>
<reference evidence="2 3" key="1">
    <citation type="journal article" date="2020" name="J Geophys Res Biogeosci">
        <title>Magnetotaxis as an Adaptation to Enable Bacterial Shuttling of Microbial Sulfur and Sulfur Cycling Across Aquatic Oxic#Anoxic Interfaces.</title>
        <authorList>
            <person name="Li J."/>
            <person name="Liu P."/>
            <person name="Wang J."/>
            <person name="Roberts A.P."/>
            <person name="Pan Y."/>
        </authorList>
    </citation>
    <scope>NUCLEOTIDE SEQUENCE [LARGE SCALE GENOMIC DNA]</scope>
    <source>
        <strain evidence="2 3">MYR-1_YQ</strain>
    </source>
</reference>
<feature type="domain" description="Lcl C-terminal" evidence="1">
    <location>
        <begin position="74"/>
        <end position="199"/>
    </location>
</feature>
<evidence type="ECO:0000259" key="1">
    <source>
        <dbReference type="Pfam" id="PF07603"/>
    </source>
</evidence>
<dbReference type="RefSeq" id="WP_218252096.1">
    <property type="nucleotide sequence ID" value="NZ_JABXWD010000110.1"/>
</dbReference>
<protein>
    <submittedName>
        <fullName evidence="2">DUF1566 domain-containing protein</fullName>
    </submittedName>
</protein>
<dbReference type="InterPro" id="IPR011460">
    <property type="entry name" value="Lcl_C"/>
</dbReference>
<dbReference type="EMBL" id="JABXWD010000110">
    <property type="protein sequence ID" value="MBV6341461.1"/>
    <property type="molecule type" value="Genomic_DNA"/>
</dbReference>
<proteinExistence type="predicted"/>
<comment type="caution">
    <text evidence="2">The sequence shown here is derived from an EMBL/GenBank/DDBJ whole genome shotgun (WGS) entry which is preliminary data.</text>
</comment>
<name>A0ABS6RXW3_9BACT</name>
<sequence length="202" mass="22278">MKPDETEYQPAPQQAIDSNGTFSITYKSETTKAPGIYKWWAEDGQTGAISNTVSYTITPTPGGKRFTDNGDGSMTDTKTGLQWMKNSGGGCYATWNQANTCVPSGWRLPTIDELYTLCREDGTTTGLDLNATNWYYCNGHAVDRYSQLRDDGFDVQSGDYWSSTSYAGSTSHAWIVGMDDGNVYANGKSYVLDYVWPVRSGH</sequence>
<dbReference type="Pfam" id="PF07603">
    <property type="entry name" value="Lcl_C"/>
    <property type="match status" value="1"/>
</dbReference>
<evidence type="ECO:0000313" key="3">
    <source>
        <dbReference type="Proteomes" id="UP001196980"/>
    </source>
</evidence>
<dbReference type="Proteomes" id="UP001196980">
    <property type="component" value="Unassembled WGS sequence"/>
</dbReference>
<keyword evidence="3" id="KW-1185">Reference proteome</keyword>
<accession>A0ABS6RXW3</accession>
<gene>
    <name evidence="2" type="ORF">HWQ67_07670</name>
</gene>